<evidence type="ECO:0000313" key="1">
    <source>
        <dbReference type="EMBL" id="CAA9379805.1"/>
    </source>
</evidence>
<dbReference type="EMBL" id="CADCUQ010000149">
    <property type="protein sequence ID" value="CAA9379805.1"/>
    <property type="molecule type" value="Genomic_DNA"/>
</dbReference>
<sequence>MLGFLAADGAGAGRSGVVAEWGCGGVGWRQLRTGRVESTDVATPVGGRVELIGVQIVILSGAKDLSSTLRIVQGTRDSSGYLRMTTDAARES</sequence>
<reference evidence="1" key="1">
    <citation type="submission" date="2020-02" db="EMBL/GenBank/DDBJ databases">
        <authorList>
            <person name="Meier V. D."/>
        </authorList>
    </citation>
    <scope>NUCLEOTIDE SEQUENCE</scope>
    <source>
        <strain evidence="1">AVDCRST_MAG64</strain>
    </source>
</reference>
<protein>
    <submittedName>
        <fullName evidence="1">Uncharacterized protein</fullName>
    </submittedName>
</protein>
<proteinExistence type="predicted"/>
<accession>A0A6J4N7Q4</accession>
<gene>
    <name evidence="1" type="ORF">AVDCRST_MAG64-549</name>
</gene>
<organism evidence="1">
    <name type="scientific">uncultured Phycisphaerae bacterium</name>
    <dbReference type="NCBI Taxonomy" id="904963"/>
    <lineage>
        <taxon>Bacteria</taxon>
        <taxon>Pseudomonadati</taxon>
        <taxon>Planctomycetota</taxon>
        <taxon>Phycisphaerae</taxon>
        <taxon>environmental samples</taxon>
    </lineage>
</organism>
<name>A0A6J4N7Q4_9BACT</name>
<feature type="non-terminal residue" evidence="1">
    <location>
        <position position="92"/>
    </location>
</feature>
<dbReference type="AlphaFoldDB" id="A0A6J4N7Q4"/>